<dbReference type="SUPFAM" id="SSF52833">
    <property type="entry name" value="Thioredoxin-like"/>
    <property type="match status" value="1"/>
</dbReference>
<comment type="caution">
    <text evidence="2">The sequence shown here is derived from an EMBL/GenBank/DDBJ whole genome shotgun (WGS) entry which is preliminary data.</text>
</comment>
<dbReference type="InterPro" id="IPR050553">
    <property type="entry name" value="Thioredoxin_ResA/DsbE_sf"/>
</dbReference>
<reference evidence="2" key="1">
    <citation type="submission" date="2021-05" db="EMBL/GenBank/DDBJ databases">
        <title>Energy efficiency and biological interactions define the core microbiome of deep oligotrophic groundwater.</title>
        <authorList>
            <person name="Mehrshad M."/>
            <person name="Lopez-Fernandez M."/>
            <person name="Bell E."/>
            <person name="Bernier-Latmani R."/>
            <person name="Bertilsson S."/>
            <person name="Dopson M."/>
        </authorList>
    </citation>
    <scope>NUCLEOTIDE SEQUENCE</scope>
    <source>
        <strain evidence="2">Modern_marine.mb.64</strain>
    </source>
</reference>
<dbReference type="GO" id="GO:0016491">
    <property type="term" value="F:oxidoreductase activity"/>
    <property type="evidence" value="ECO:0007669"/>
    <property type="project" value="InterPro"/>
</dbReference>
<evidence type="ECO:0000313" key="2">
    <source>
        <dbReference type="EMBL" id="MBU2691590.1"/>
    </source>
</evidence>
<feature type="domain" description="Thioredoxin" evidence="1">
    <location>
        <begin position="20"/>
        <end position="175"/>
    </location>
</feature>
<dbReference type="CDD" id="cd02966">
    <property type="entry name" value="TlpA_like_family"/>
    <property type="match status" value="1"/>
</dbReference>
<dbReference type="PANTHER" id="PTHR42852">
    <property type="entry name" value="THIOL:DISULFIDE INTERCHANGE PROTEIN DSBE"/>
    <property type="match status" value="1"/>
</dbReference>
<protein>
    <submittedName>
        <fullName evidence="2">TlpA family protein disulfide reductase</fullName>
    </submittedName>
</protein>
<name>A0A948RVF4_UNCEI</name>
<proteinExistence type="predicted"/>
<dbReference type="Gene3D" id="3.40.30.10">
    <property type="entry name" value="Glutaredoxin"/>
    <property type="match status" value="1"/>
</dbReference>
<accession>A0A948RVF4</accession>
<dbReference type="Pfam" id="PF08534">
    <property type="entry name" value="Redoxin"/>
    <property type="match status" value="1"/>
</dbReference>
<dbReference type="PROSITE" id="PS51352">
    <property type="entry name" value="THIOREDOXIN_2"/>
    <property type="match status" value="1"/>
</dbReference>
<dbReference type="InterPro" id="IPR036249">
    <property type="entry name" value="Thioredoxin-like_sf"/>
</dbReference>
<evidence type="ECO:0000259" key="1">
    <source>
        <dbReference type="PROSITE" id="PS51352"/>
    </source>
</evidence>
<dbReference type="PANTHER" id="PTHR42852:SF18">
    <property type="entry name" value="CHROMOSOME UNDETERMINED SCAFFOLD_47, WHOLE GENOME SHOTGUN SEQUENCE"/>
    <property type="match status" value="1"/>
</dbReference>
<dbReference type="Proteomes" id="UP000777784">
    <property type="component" value="Unassembled WGS sequence"/>
</dbReference>
<dbReference type="InterPro" id="IPR013766">
    <property type="entry name" value="Thioredoxin_domain"/>
</dbReference>
<sequence>MRPSKSRNTVKTTGGLTTFILSAFILSAFMETSIPGTVMAGEKTTAAESDSTLFDLSAYKGKVIYLDFWASWCKPCKQSFPWMRAMQARFGNQGFEVVAVDMDRDRKAAESFLKQNPAAFRIFHDPEGKLAEAYQIEAMPTSLLFDRQGQQRAVHLGFRESETEAWESEIISLLSETPPDTTRR</sequence>
<gene>
    <name evidence="2" type="ORF">KJ970_11740</name>
</gene>
<dbReference type="EMBL" id="JAHJDP010000066">
    <property type="protein sequence ID" value="MBU2691590.1"/>
    <property type="molecule type" value="Genomic_DNA"/>
</dbReference>
<dbReference type="InterPro" id="IPR013740">
    <property type="entry name" value="Redoxin"/>
</dbReference>
<dbReference type="AlphaFoldDB" id="A0A948RVF4"/>
<organism evidence="2 3">
    <name type="scientific">Eiseniibacteriota bacterium</name>
    <dbReference type="NCBI Taxonomy" id="2212470"/>
    <lineage>
        <taxon>Bacteria</taxon>
        <taxon>Candidatus Eiseniibacteriota</taxon>
    </lineage>
</organism>
<evidence type="ECO:0000313" key="3">
    <source>
        <dbReference type="Proteomes" id="UP000777784"/>
    </source>
</evidence>